<evidence type="ECO:0000256" key="3">
    <source>
        <dbReference type="ARBA" id="ARBA00023172"/>
    </source>
</evidence>
<dbReference type="GO" id="GO:0000724">
    <property type="term" value="P:double-strand break repair via homologous recombination"/>
    <property type="evidence" value="ECO:0007669"/>
    <property type="project" value="TreeGrafter"/>
</dbReference>
<dbReference type="Proteomes" id="UP000639338">
    <property type="component" value="Unassembled WGS sequence"/>
</dbReference>
<name>A0A834Y646_APHGI</name>
<keyword evidence="7" id="KW-1185">Reference proteome</keyword>
<dbReference type="GO" id="GO:0045002">
    <property type="term" value="P:double-strand break repair via single-strand annealing"/>
    <property type="evidence" value="ECO:0007669"/>
    <property type="project" value="TreeGrafter"/>
</dbReference>
<feature type="compositionally biased region" description="Polar residues" evidence="5">
    <location>
        <begin position="215"/>
        <end position="225"/>
    </location>
</feature>
<dbReference type="InterPro" id="IPR041247">
    <property type="entry name" value="Rad52_fam"/>
</dbReference>
<accession>A0A834Y646</accession>
<dbReference type="InterPro" id="IPR042525">
    <property type="entry name" value="Rad52_Rad59_Rad22_sf"/>
</dbReference>
<comment type="similarity">
    <text evidence="1">Belongs to the RAD52 family.</text>
</comment>
<evidence type="ECO:0000256" key="5">
    <source>
        <dbReference type="SAM" id="MobiDB-lite"/>
    </source>
</evidence>
<evidence type="ECO:0000256" key="4">
    <source>
        <dbReference type="ARBA" id="ARBA00023204"/>
    </source>
</evidence>
<dbReference type="Pfam" id="PF04098">
    <property type="entry name" value="Rad52_Rad22"/>
    <property type="match status" value="1"/>
</dbReference>
<dbReference type="AlphaFoldDB" id="A0A834Y646"/>
<gene>
    <name evidence="6" type="ORF">HCN44_009236</name>
</gene>
<dbReference type="PANTHER" id="PTHR12132">
    <property type="entry name" value="DNA REPAIR AND RECOMBINATION PROTEIN RAD52, RAD59"/>
    <property type="match status" value="1"/>
</dbReference>
<dbReference type="GO" id="GO:0005634">
    <property type="term" value="C:nucleus"/>
    <property type="evidence" value="ECO:0007669"/>
    <property type="project" value="TreeGrafter"/>
</dbReference>
<keyword evidence="4" id="KW-0234">DNA repair</keyword>
<keyword evidence="3" id="KW-0233">DNA recombination</keyword>
<feature type="region of interest" description="Disordered" evidence="5">
    <location>
        <begin position="215"/>
        <end position="260"/>
    </location>
</feature>
<keyword evidence="2" id="KW-0227">DNA damage</keyword>
<comment type="caution">
    <text evidence="6">The sequence shown here is derived from an EMBL/GenBank/DDBJ whole genome shotgun (WGS) entry which is preliminary data.</text>
</comment>
<reference evidence="6 7" key="1">
    <citation type="submission" date="2020-08" db="EMBL/GenBank/DDBJ databases">
        <title>Aphidius gifuensis genome sequencing and assembly.</title>
        <authorList>
            <person name="Du Z."/>
        </authorList>
    </citation>
    <scope>NUCLEOTIDE SEQUENCE [LARGE SCALE GENOMIC DNA]</scope>
    <source>
        <strain evidence="6">YNYX2018</strain>
        <tissue evidence="6">Adults</tissue>
    </source>
</reference>
<evidence type="ECO:0000313" key="6">
    <source>
        <dbReference type="EMBL" id="KAF7997838.1"/>
    </source>
</evidence>
<feature type="compositionally biased region" description="Basic and acidic residues" evidence="5">
    <location>
        <begin position="242"/>
        <end position="260"/>
    </location>
</feature>
<dbReference type="Gene3D" id="3.30.390.80">
    <property type="entry name" value="DNA repair protein Rad52/59/22"/>
    <property type="match status" value="1"/>
</dbReference>
<sequence>MSFTSCIKIPATKMDTSPEKNNTNAHENDKASVVYHQLISIANDIFGDGNWSHAVTSQTIDFVEYVMGKYHIGCAAFVKVQLNVTFESVESFHEDMGYSNAENSVKGLAIKSAREASINNALKKVLICFGKEFEYKISKIYDNQKPKIQNSAISTLENGRIIDKPFSRTKSAPLKTIEKPEKMDIAVTIDPVMKKDIPDKKIPSTIVTSNNQVVSTSNDNLTTAPISEEELQRLERKRRQKQKQEEYKRQMLEKTNNEKK</sequence>
<evidence type="ECO:0000256" key="1">
    <source>
        <dbReference type="ARBA" id="ARBA00006638"/>
    </source>
</evidence>
<evidence type="ECO:0000313" key="7">
    <source>
        <dbReference type="Proteomes" id="UP000639338"/>
    </source>
</evidence>
<dbReference type="PANTHER" id="PTHR12132:SF1">
    <property type="entry name" value="DNA REPAIR PROTEIN RAD52 HOMOLOG"/>
    <property type="match status" value="1"/>
</dbReference>
<evidence type="ECO:0000256" key="2">
    <source>
        <dbReference type="ARBA" id="ARBA00022763"/>
    </source>
</evidence>
<dbReference type="GO" id="GO:0006312">
    <property type="term" value="P:mitotic recombination"/>
    <property type="evidence" value="ECO:0007669"/>
    <property type="project" value="TreeGrafter"/>
</dbReference>
<dbReference type="OrthoDB" id="206565at2759"/>
<protein>
    <submittedName>
        <fullName evidence="6">Uncharacterized protein</fullName>
    </submittedName>
</protein>
<proteinExistence type="inferred from homology"/>
<organism evidence="6 7">
    <name type="scientific">Aphidius gifuensis</name>
    <name type="common">Parasitoid wasp</name>
    <dbReference type="NCBI Taxonomy" id="684658"/>
    <lineage>
        <taxon>Eukaryota</taxon>
        <taxon>Metazoa</taxon>
        <taxon>Ecdysozoa</taxon>
        <taxon>Arthropoda</taxon>
        <taxon>Hexapoda</taxon>
        <taxon>Insecta</taxon>
        <taxon>Pterygota</taxon>
        <taxon>Neoptera</taxon>
        <taxon>Endopterygota</taxon>
        <taxon>Hymenoptera</taxon>
        <taxon>Apocrita</taxon>
        <taxon>Ichneumonoidea</taxon>
        <taxon>Braconidae</taxon>
        <taxon>Aphidiinae</taxon>
        <taxon>Aphidius</taxon>
    </lineage>
</organism>
<dbReference type="SUPFAM" id="SSF54768">
    <property type="entry name" value="dsRNA-binding domain-like"/>
    <property type="match status" value="1"/>
</dbReference>
<dbReference type="EMBL" id="JACMRX010000001">
    <property type="protein sequence ID" value="KAF7997838.1"/>
    <property type="molecule type" value="Genomic_DNA"/>
</dbReference>
<dbReference type="InterPro" id="IPR007232">
    <property type="entry name" value="Rad52_Rad59_Rad22"/>
</dbReference>